<protein>
    <submittedName>
        <fullName evidence="2">Glycosyl Hydrolase Family 88</fullName>
    </submittedName>
</protein>
<dbReference type="SUPFAM" id="SSF48208">
    <property type="entry name" value="Six-hairpin glycosidases"/>
    <property type="match status" value="1"/>
</dbReference>
<dbReference type="AlphaFoldDB" id="A0A5C6DF49"/>
<evidence type="ECO:0000313" key="2">
    <source>
        <dbReference type="EMBL" id="TWU34447.1"/>
    </source>
</evidence>
<dbReference type="InterPro" id="IPR008928">
    <property type="entry name" value="6-hairpin_glycosidase_sf"/>
</dbReference>
<dbReference type="Gene3D" id="1.50.10.10">
    <property type="match status" value="1"/>
</dbReference>
<accession>A0A5C6DF49</accession>
<organism evidence="2 3">
    <name type="scientific">Novipirellula artificiosorum</name>
    <dbReference type="NCBI Taxonomy" id="2528016"/>
    <lineage>
        <taxon>Bacteria</taxon>
        <taxon>Pseudomonadati</taxon>
        <taxon>Planctomycetota</taxon>
        <taxon>Planctomycetia</taxon>
        <taxon>Pirellulales</taxon>
        <taxon>Pirellulaceae</taxon>
        <taxon>Novipirellula</taxon>
    </lineage>
</organism>
<dbReference type="GO" id="GO:0016787">
    <property type="term" value="F:hydrolase activity"/>
    <property type="evidence" value="ECO:0007669"/>
    <property type="project" value="UniProtKB-KW"/>
</dbReference>
<gene>
    <name evidence="2" type="ORF">Poly41_45950</name>
</gene>
<evidence type="ECO:0000313" key="3">
    <source>
        <dbReference type="Proteomes" id="UP000319143"/>
    </source>
</evidence>
<dbReference type="EMBL" id="SJPV01000008">
    <property type="protein sequence ID" value="TWU34447.1"/>
    <property type="molecule type" value="Genomic_DNA"/>
</dbReference>
<dbReference type="InterPro" id="IPR052043">
    <property type="entry name" value="PolySaccharide_Degr_Enz"/>
</dbReference>
<name>A0A5C6DF49_9BACT</name>
<dbReference type="PANTHER" id="PTHR33886:SF8">
    <property type="entry name" value="UNSATURATED RHAMNOGALACTURONAN HYDROLASE (EUROFUNG)"/>
    <property type="match status" value="1"/>
</dbReference>
<keyword evidence="1 2" id="KW-0378">Hydrolase</keyword>
<dbReference type="GO" id="GO:0005975">
    <property type="term" value="P:carbohydrate metabolic process"/>
    <property type="evidence" value="ECO:0007669"/>
    <property type="project" value="InterPro"/>
</dbReference>
<dbReference type="Proteomes" id="UP000319143">
    <property type="component" value="Unassembled WGS sequence"/>
</dbReference>
<dbReference type="InterPro" id="IPR010905">
    <property type="entry name" value="Glyco_hydro_88"/>
</dbReference>
<keyword evidence="3" id="KW-1185">Reference proteome</keyword>
<dbReference type="InterPro" id="IPR012341">
    <property type="entry name" value="6hp_glycosidase-like_sf"/>
</dbReference>
<evidence type="ECO:0000256" key="1">
    <source>
        <dbReference type="ARBA" id="ARBA00022801"/>
    </source>
</evidence>
<sequence length="486" mass="53324">MLTSMRPLWAFQPLASKHYPATIDSAPEVSVPSSQRAPFGWTTATIASPSREPLLLSWPSFPEGKVPTHLRIAVALDERDEKIIEAFLPKSKRVLGTMSIRFPAQFQLHQLALDPMDAADIRSEGIGLRVTKGSDLEVFRAGDSLPVTLRPHLLTPGTSRVQDEYLARMNSLAVIQSFGWMEGCVLDGLLDLSEMPPYHNLRASADQHLGMFIQNESLIYDGPRSNPMDGRVYGIEGSLPFAALARTQPDSPLLEIAIEFWRSRRRDNGEISDGTLTSEGAYTVGYAMAEVAKARGSDELMRIALEQSRIRQQKLFDGTAFDRTLSDEGTRGNRNWARGIAWQMLGLVRTLRVAKDREDIADLVTMLQPFAQWTIEMQRDDGLWSVFADKPNLAPDTGGSAGIAAALAIAAHQGWLEQDAVAAATKTLSGLQHHLTPDGFLDGVAQSNKGGESLQRGDYRVIYQMGMGLMAQLIAALQPSRAVNAS</sequence>
<dbReference type="PANTHER" id="PTHR33886">
    <property type="entry name" value="UNSATURATED RHAMNOGALACTURONAN HYDROLASE (EUROFUNG)"/>
    <property type="match status" value="1"/>
</dbReference>
<dbReference type="Pfam" id="PF07470">
    <property type="entry name" value="Glyco_hydro_88"/>
    <property type="match status" value="1"/>
</dbReference>
<proteinExistence type="predicted"/>
<comment type="caution">
    <text evidence="2">The sequence shown here is derived from an EMBL/GenBank/DDBJ whole genome shotgun (WGS) entry which is preliminary data.</text>
</comment>
<reference evidence="2 3" key="1">
    <citation type="submission" date="2019-02" db="EMBL/GenBank/DDBJ databases">
        <title>Deep-cultivation of Planctomycetes and their phenomic and genomic characterization uncovers novel biology.</title>
        <authorList>
            <person name="Wiegand S."/>
            <person name="Jogler M."/>
            <person name="Boedeker C."/>
            <person name="Pinto D."/>
            <person name="Vollmers J."/>
            <person name="Rivas-Marin E."/>
            <person name="Kohn T."/>
            <person name="Peeters S.H."/>
            <person name="Heuer A."/>
            <person name="Rast P."/>
            <person name="Oberbeckmann S."/>
            <person name="Bunk B."/>
            <person name="Jeske O."/>
            <person name="Meyerdierks A."/>
            <person name="Storesund J.E."/>
            <person name="Kallscheuer N."/>
            <person name="Luecker S."/>
            <person name="Lage O.M."/>
            <person name="Pohl T."/>
            <person name="Merkel B.J."/>
            <person name="Hornburger P."/>
            <person name="Mueller R.-W."/>
            <person name="Bruemmer F."/>
            <person name="Labrenz M."/>
            <person name="Spormann A.M."/>
            <person name="Op Den Camp H."/>
            <person name="Overmann J."/>
            <person name="Amann R."/>
            <person name="Jetten M.S.M."/>
            <person name="Mascher T."/>
            <person name="Medema M.H."/>
            <person name="Devos D.P."/>
            <person name="Kaster A.-K."/>
            <person name="Ovreas L."/>
            <person name="Rohde M."/>
            <person name="Galperin M.Y."/>
            <person name="Jogler C."/>
        </authorList>
    </citation>
    <scope>NUCLEOTIDE SEQUENCE [LARGE SCALE GENOMIC DNA]</scope>
    <source>
        <strain evidence="2 3">Poly41</strain>
    </source>
</reference>